<keyword evidence="4" id="KW-1185">Reference proteome</keyword>
<dbReference type="Proteomes" id="UP000000796">
    <property type="component" value="Chromosome"/>
</dbReference>
<protein>
    <submittedName>
        <fullName evidence="3">Uncharacterized protein</fullName>
    </submittedName>
</protein>
<dbReference type="Gene3D" id="1.20.120.20">
    <property type="entry name" value="Apolipoprotein"/>
    <property type="match status" value="1"/>
</dbReference>
<proteinExistence type="predicted"/>
<gene>
    <name evidence="3" type="ordered locus">RrIowa_1300</name>
</gene>
<feature type="chain" id="PRO_5005661422" evidence="2">
    <location>
        <begin position="27"/>
        <end position="159"/>
    </location>
</feature>
<name>B0BUY4_RICRO</name>
<dbReference type="SUPFAM" id="SSF47162">
    <property type="entry name" value="Apolipoprotein"/>
    <property type="match status" value="1"/>
</dbReference>
<feature type="coiled-coil region" evidence="1">
    <location>
        <begin position="104"/>
        <end position="157"/>
    </location>
</feature>
<reference evidence="3 4" key="1">
    <citation type="journal article" date="2008" name="Infect. Immun.">
        <title>Genomic comparison of virulent Rickettsia rickettsii Sheila Smith and avirulent Rickettsia rickettsii Iowa.</title>
        <authorList>
            <person name="Ellison D.W."/>
            <person name="Clark T.R."/>
            <person name="Sturdevant D.E."/>
            <person name="Virtaneva K."/>
            <person name="Porcella S.F."/>
            <person name="Hackstadt T."/>
        </authorList>
    </citation>
    <scope>NUCLEOTIDE SEQUENCE [LARGE SCALE GENOMIC DNA]</scope>
    <source>
        <strain evidence="3 4">Iowa</strain>
    </source>
</reference>
<dbReference type="EMBL" id="CP000766">
    <property type="protein sequence ID" value="ABY73044.1"/>
    <property type="molecule type" value="Genomic_DNA"/>
</dbReference>
<evidence type="ECO:0000313" key="3">
    <source>
        <dbReference type="EMBL" id="ABY73044.1"/>
    </source>
</evidence>
<accession>B0BUY4</accession>
<dbReference type="AlphaFoldDB" id="B0BUY4"/>
<reference evidence="3 4" key="2">
    <citation type="journal article" date="2015" name="Infect. Immun.">
        <title>Comparative genome sequencing of Rickettsia rickettsii strains that differ in virulence.</title>
        <authorList>
            <person name="Clark T.R."/>
            <person name="Noriea N.F."/>
            <person name="Bublitz D.C."/>
            <person name="Ellison D.W."/>
            <person name="Martens C."/>
            <person name="Lutter E.I."/>
            <person name="Hackstadt T."/>
        </authorList>
    </citation>
    <scope>NUCLEOTIDE SEQUENCE [LARGE SCALE GENOMIC DNA]</scope>
    <source>
        <strain evidence="3 4">Iowa</strain>
    </source>
</reference>
<sequence length="159" mass="17823">MENIMKKFLITLGATATLLLTPSIFADLPTKDETTANEVQTAEVATSSTKTITENLQELKDNLTNLAQTGADKFNQTLSNTYDQIAQSVTEIKKNVKDQKDKQGEELQKSIDAVKAKMEAYKKAGSKKQEKIRQHLVDKLEELNKNINEYNNDEEKANS</sequence>
<dbReference type="KEGG" id="rrj:RrIowa_1300"/>
<feature type="signal peptide" evidence="2">
    <location>
        <begin position="1"/>
        <end position="26"/>
    </location>
</feature>
<dbReference type="HOGENOM" id="CLU_1711882_0_0_5"/>
<keyword evidence="1" id="KW-0175">Coiled coil</keyword>
<evidence type="ECO:0000256" key="2">
    <source>
        <dbReference type="SAM" id="SignalP"/>
    </source>
</evidence>
<organism evidence="3 4">
    <name type="scientific">Rickettsia rickettsii (strain Iowa)</name>
    <dbReference type="NCBI Taxonomy" id="452659"/>
    <lineage>
        <taxon>Bacteria</taxon>
        <taxon>Pseudomonadati</taxon>
        <taxon>Pseudomonadota</taxon>
        <taxon>Alphaproteobacteria</taxon>
        <taxon>Rickettsiales</taxon>
        <taxon>Rickettsiaceae</taxon>
        <taxon>Rickettsieae</taxon>
        <taxon>Rickettsia</taxon>
        <taxon>spotted fever group</taxon>
    </lineage>
</organism>
<evidence type="ECO:0000313" key="4">
    <source>
        <dbReference type="Proteomes" id="UP000000796"/>
    </source>
</evidence>
<evidence type="ECO:0000256" key="1">
    <source>
        <dbReference type="SAM" id="Coils"/>
    </source>
</evidence>
<keyword evidence="2" id="KW-0732">Signal</keyword>